<dbReference type="Gene3D" id="3.30.530.20">
    <property type="match status" value="1"/>
</dbReference>
<dbReference type="CDD" id="cd07817">
    <property type="entry name" value="SRPBCC_8"/>
    <property type="match status" value="1"/>
</dbReference>
<evidence type="ECO:0000313" key="4">
    <source>
        <dbReference type="Proteomes" id="UP000253318"/>
    </source>
</evidence>
<feature type="compositionally biased region" description="Acidic residues" evidence="1">
    <location>
        <begin position="308"/>
        <end position="323"/>
    </location>
</feature>
<dbReference type="Pfam" id="PF03364">
    <property type="entry name" value="Polyketide_cyc"/>
    <property type="match status" value="1"/>
</dbReference>
<name>A0A368T2H8_9ACTN</name>
<evidence type="ECO:0000256" key="1">
    <source>
        <dbReference type="SAM" id="MobiDB-lite"/>
    </source>
</evidence>
<proteinExistence type="predicted"/>
<dbReference type="EMBL" id="QEIN01000142">
    <property type="protein sequence ID" value="RCV55665.1"/>
    <property type="molecule type" value="Genomic_DNA"/>
</dbReference>
<accession>A0A368T2H8</accession>
<keyword evidence="4" id="KW-1185">Reference proteome</keyword>
<dbReference type="AlphaFoldDB" id="A0A368T2H8"/>
<dbReference type="SUPFAM" id="SSF55961">
    <property type="entry name" value="Bet v1-like"/>
    <property type="match status" value="1"/>
</dbReference>
<evidence type="ECO:0000313" key="3">
    <source>
        <dbReference type="EMBL" id="RCV55665.1"/>
    </source>
</evidence>
<gene>
    <name evidence="3" type="ORF">DEF24_17610</name>
</gene>
<feature type="compositionally biased region" description="Basic and acidic residues" evidence="1">
    <location>
        <begin position="296"/>
        <end position="307"/>
    </location>
</feature>
<dbReference type="PANTHER" id="PTHR33824">
    <property type="entry name" value="POLYKETIDE CYCLASE/DEHYDRASE AND LIPID TRANSPORT SUPERFAMILY PROTEIN"/>
    <property type="match status" value="1"/>
</dbReference>
<feature type="compositionally biased region" description="Acidic residues" evidence="1">
    <location>
        <begin position="249"/>
        <end position="295"/>
    </location>
</feature>
<organism evidence="3 4">
    <name type="scientific">Marinitenerispora sediminis</name>
    <dbReference type="NCBI Taxonomy" id="1931232"/>
    <lineage>
        <taxon>Bacteria</taxon>
        <taxon>Bacillati</taxon>
        <taxon>Actinomycetota</taxon>
        <taxon>Actinomycetes</taxon>
        <taxon>Streptosporangiales</taxon>
        <taxon>Nocardiopsidaceae</taxon>
        <taxon>Marinitenerispora</taxon>
    </lineage>
</organism>
<dbReference type="InterPro" id="IPR023393">
    <property type="entry name" value="START-like_dom_sf"/>
</dbReference>
<comment type="caution">
    <text evidence="3">The sequence shown here is derived from an EMBL/GenBank/DDBJ whole genome shotgun (WGS) entry which is preliminary data.</text>
</comment>
<sequence>MHELQRYATAKASGLIGSAADGLVRRVERLGDQAGGAAGALLAGGKKLAEGKGPVSVLGALGKQAVKGRAGGLLSRLRGGRGGKQPITIVEDVDVGVPVRTVYDQWTRYGDFSTFTKGVRSVERKDDVSTNWTARIFLSTRSWQARITEQIPDERIAWNSEGDKGTVRGAVTFHAVTEDLTKILVVVEYHPKGFFENTANLWRAQGRRLRLDLKHFRRHMMMRDRDEPVEGWRGEIREGEVVRSHEDAVAEEEREEEEREEREPEEAEEEEREEREPEEAEEEEYEEPEEEEEEEERPRRVPAARREEDEEADLDEDEYEEEPEPRRRRTRR</sequence>
<dbReference type="InterPro" id="IPR047137">
    <property type="entry name" value="ORF3"/>
</dbReference>
<feature type="domain" description="Coenzyme Q-binding protein COQ10 START" evidence="2">
    <location>
        <begin position="95"/>
        <end position="215"/>
    </location>
</feature>
<dbReference type="Proteomes" id="UP000253318">
    <property type="component" value="Unassembled WGS sequence"/>
</dbReference>
<feature type="region of interest" description="Disordered" evidence="1">
    <location>
        <begin position="241"/>
        <end position="332"/>
    </location>
</feature>
<dbReference type="OrthoDB" id="3695445at2"/>
<evidence type="ECO:0000259" key="2">
    <source>
        <dbReference type="Pfam" id="PF03364"/>
    </source>
</evidence>
<reference evidence="3 4" key="1">
    <citation type="submission" date="2018-04" db="EMBL/GenBank/DDBJ databases">
        <title>Novel actinobacteria from marine sediment.</title>
        <authorList>
            <person name="Ng Z.Y."/>
            <person name="Tan G.Y.A."/>
        </authorList>
    </citation>
    <scope>NUCLEOTIDE SEQUENCE [LARGE SCALE GENOMIC DNA]</scope>
    <source>
        <strain evidence="3 4">TPS81</strain>
    </source>
</reference>
<dbReference type="InterPro" id="IPR005031">
    <property type="entry name" value="COQ10_START"/>
</dbReference>
<dbReference type="PANTHER" id="PTHR33824:SF7">
    <property type="entry name" value="POLYKETIDE CYCLASE_DEHYDRASE AND LIPID TRANSPORT SUPERFAMILY PROTEIN"/>
    <property type="match status" value="1"/>
</dbReference>
<protein>
    <recommendedName>
        <fullName evidence="2">Coenzyme Q-binding protein COQ10 START domain-containing protein</fullName>
    </recommendedName>
</protein>